<dbReference type="PANTHER" id="PTHR13285">
    <property type="entry name" value="ACYLTRANSFERASE"/>
    <property type="match status" value="1"/>
</dbReference>
<evidence type="ECO:0000256" key="1">
    <source>
        <dbReference type="ARBA" id="ARBA00004651"/>
    </source>
</evidence>
<reference evidence="10" key="1">
    <citation type="submission" date="2004-02" db="EMBL/GenBank/DDBJ databases">
        <authorList>
            <consortium name="DOE Joint Genome Institute"/>
        </authorList>
    </citation>
    <scope>NUCLEOTIDE SEQUENCE [LARGE SCALE GENOMIC DNA]</scope>
    <source>
        <strain evidence="10">WH 8501</strain>
    </source>
</reference>
<dbReference type="PANTHER" id="PTHR13285:SF23">
    <property type="entry name" value="TEICHOIC ACID D-ALANYLTRANSFERASE"/>
    <property type="match status" value="1"/>
</dbReference>
<evidence type="ECO:0000313" key="10">
    <source>
        <dbReference type="EMBL" id="EAM49646.1"/>
    </source>
</evidence>
<reference evidence="10" key="3">
    <citation type="submission" date="2016-12" db="EMBL/GenBank/DDBJ databases">
        <title>Annotation of the draft genome assembly of Crocosphaera watsonii WH 8501.</title>
        <authorList>
            <consortium name="US DOE Joint Genome Institute (JGI-ORNL)"/>
            <person name="Larimer F."/>
            <person name="Land M."/>
        </authorList>
    </citation>
    <scope>NUCLEOTIDE SEQUENCE</scope>
    <source>
        <strain evidence="10">WH 8501</strain>
    </source>
</reference>
<keyword evidence="8" id="KW-0012">Acyltransferase</keyword>
<dbReference type="Pfam" id="PF03062">
    <property type="entry name" value="MBOAT"/>
    <property type="match status" value="1"/>
</dbReference>
<comment type="caution">
    <text evidence="10">The sequence shown here is derived from an EMBL/GenBank/DDBJ whole genome shotgun (WGS) entry which is preliminary data.</text>
</comment>
<dbReference type="KEGG" id="cwa:CwatDRAFT_2978"/>
<name>Q4C0F7_CROWT</name>
<evidence type="ECO:0000256" key="7">
    <source>
        <dbReference type="ARBA" id="ARBA00023136"/>
    </source>
</evidence>
<feature type="transmembrane region" description="Helical" evidence="9">
    <location>
        <begin position="267"/>
        <end position="284"/>
    </location>
</feature>
<comment type="subcellular location">
    <subcellularLocation>
        <location evidence="1">Cell membrane</location>
        <topology evidence="1">Multi-pass membrane protein</topology>
    </subcellularLocation>
</comment>
<evidence type="ECO:0000256" key="5">
    <source>
        <dbReference type="ARBA" id="ARBA00022692"/>
    </source>
</evidence>
<keyword evidence="6 9" id="KW-1133">Transmembrane helix</keyword>
<keyword evidence="4 10" id="KW-0808">Transferase</keyword>
<feature type="transmembrane region" description="Helical" evidence="9">
    <location>
        <begin position="164"/>
        <end position="181"/>
    </location>
</feature>
<gene>
    <name evidence="10" type="ORF">CwatDRAFT_2978</name>
</gene>
<dbReference type="AlphaFoldDB" id="Q4C0F7"/>
<keyword evidence="3" id="KW-1003">Cell membrane</keyword>
<dbReference type="InterPro" id="IPR024194">
    <property type="entry name" value="Ac/AlaTfrase_AlgI/DltB"/>
</dbReference>
<dbReference type="InterPro" id="IPR051085">
    <property type="entry name" value="MB_O-acyltransferase"/>
</dbReference>
<dbReference type="GO" id="GO:0016746">
    <property type="term" value="F:acyltransferase activity"/>
    <property type="evidence" value="ECO:0007669"/>
    <property type="project" value="UniProtKB-KW"/>
</dbReference>
<evidence type="ECO:0000313" key="11">
    <source>
        <dbReference type="Proteomes" id="UP000003922"/>
    </source>
</evidence>
<dbReference type="InterPro" id="IPR028362">
    <property type="entry name" value="AlgI"/>
</dbReference>
<sequence length="297" mass="34030">MIFFTIGLSKKLIIADILSPWVATTFNNTSSLTFIDSWVGAISYTLQLYFDFSGYSDMAIGLGYMFNIVLPINFNSPYKATSISEFWRRLHITLSNFLRDYLYIPLGGSRRGEIRRYANLIITMLLGGLWHGAGWTFVIWGGLQGLYLSINHGWRKLNISLPKWLAWTITFLAVIFGWVMFRAQSLSDAMEMIQAMIGMKGIVIPGEVRGKLGFLTTFGLQVNSWNKFTYLPSFYDSKLLSFLVLFVLMIGALKLPNTQEIAEKIDFNPFWAFILGLLATYYLLSLNRVSEFLYFQF</sequence>
<evidence type="ECO:0000256" key="8">
    <source>
        <dbReference type="ARBA" id="ARBA00023315"/>
    </source>
</evidence>
<keyword evidence="11" id="KW-1185">Reference proteome</keyword>
<dbReference type="Proteomes" id="UP000003922">
    <property type="component" value="Unassembled WGS sequence"/>
</dbReference>
<proteinExistence type="inferred from homology"/>
<dbReference type="PIRSF" id="PIRSF016636">
    <property type="entry name" value="AlgI_DltB"/>
    <property type="match status" value="1"/>
</dbReference>
<dbReference type="EMBL" id="AADV02000059">
    <property type="protein sequence ID" value="EAM49646.1"/>
    <property type="molecule type" value="Genomic_DNA"/>
</dbReference>
<dbReference type="GO" id="GO:0042121">
    <property type="term" value="P:alginic acid biosynthetic process"/>
    <property type="evidence" value="ECO:0007669"/>
    <property type="project" value="InterPro"/>
</dbReference>
<dbReference type="InterPro" id="IPR004299">
    <property type="entry name" value="MBOAT_fam"/>
</dbReference>
<dbReference type="PIRSF" id="PIRSF500217">
    <property type="entry name" value="AlgI"/>
    <property type="match status" value="1"/>
</dbReference>
<protein>
    <submittedName>
        <fullName evidence="10">Membrane bound O-acyl transferase, MBOAT</fullName>
    </submittedName>
</protein>
<evidence type="ECO:0000256" key="6">
    <source>
        <dbReference type="ARBA" id="ARBA00022989"/>
    </source>
</evidence>
<keyword evidence="5 9" id="KW-0812">Transmembrane</keyword>
<comment type="similarity">
    <text evidence="2">Belongs to the membrane-bound acyltransferase family.</text>
</comment>
<feature type="transmembrane region" description="Helical" evidence="9">
    <location>
        <begin position="120"/>
        <end position="144"/>
    </location>
</feature>
<keyword evidence="7 9" id="KW-0472">Membrane</keyword>
<organism evidence="10 11">
    <name type="scientific">Crocosphaera watsonii WH 8501</name>
    <dbReference type="NCBI Taxonomy" id="165597"/>
    <lineage>
        <taxon>Bacteria</taxon>
        <taxon>Bacillati</taxon>
        <taxon>Cyanobacteriota</taxon>
        <taxon>Cyanophyceae</taxon>
        <taxon>Oscillatoriophycideae</taxon>
        <taxon>Chroococcales</taxon>
        <taxon>Aphanothecaceae</taxon>
        <taxon>Crocosphaera</taxon>
    </lineage>
</organism>
<evidence type="ECO:0000256" key="2">
    <source>
        <dbReference type="ARBA" id="ARBA00010323"/>
    </source>
</evidence>
<evidence type="ECO:0000256" key="4">
    <source>
        <dbReference type="ARBA" id="ARBA00022679"/>
    </source>
</evidence>
<accession>Q4C0F7</accession>
<reference evidence="10" key="2">
    <citation type="submission" date="2005-06" db="EMBL/GenBank/DDBJ databases">
        <title>Sequencing of the draft genome and assembly of Crocosphaera watsonii WH 8501.</title>
        <authorList>
            <consortium name="US DOE Joint Genome Institute (JGI-PGF)"/>
            <person name="Copeland A."/>
            <person name="Lucas S."/>
            <person name="Lapidus A."/>
            <person name="Barry K."/>
            <person name="Detter C."/>
            <person name="Glavina T."/>
            <person name="Hammon N."/>
            <person name="Israni S."/>
            <person name="Pitluck S."/>
            <person name="Richardson P."/>
        </authorList>
    </citation>
    <scope>NUCLEOTIDE SEQUENCE [LARGE SCALE GENOMIC DNA]</scope>
    <source>
        <strain evidence="10">WH 8501</strain>
    </source>
</reference>
<evidence type="ECO:0000256" key="3">
    <source>
        <dbReference type="ARBA" id="ARBA00022475"/>
    </source>
</evidence>
<evidence type="ECO:0000256" key="9">
    <source>
        <dbReference type="SAM" id="Phobius"/>
    </source>
</evidence>
<feature type="transmembrane region" description="Helical" evidence="9">
    <location>
        <begin position="239"/>
        <end position="255"/>
    </location>
</feature>
<dbReference type="GO" id="GO:0005886">
    <property type="term" value="C:plasma membrane"/>
    <property type="evidence" value="ECO:0007669"/>
    <property type="project" value="UniProtKB-SubCell"/>
</dbReference>